<evidence type="ECO:0000256" key="3">
    <source>
        <dbReference type="ARBA" id="ARBA00022500"/>
    </source>
</evidence>
<dbReference type="PANTHER" id="PTHR32089">
    <property type="entry name" value="METHYL-ACCEPTING CHEMOTAXIS PROTEIN MCPB"/>
    <property type="match status" value="1"/>
</dbReference>
<comment type="subcellular location">
    <subcellularLocation>
        <location evidence="1">Cell membrane</location>
        <topology evidence="1">Multi-pass membrane protein</topology>
    </subcellularLocation>
</comment>
<dbReference type="CDD" id="cd18773">
    <property type="entry name" value="PDC1_HK_sensor"/>
    <property type="match status" value="1"/>
</dbReference>
<comment type="caution">
    <text evidence="11">The sequence shown here is derived from an EMBL/GenBank/DDBJ whole genome shotgun (WGS) entry which is preliminary data.</text>
</comment>
<evidence type="ECO:0000256" key="5">
    <source>
        <dbReference type="ARBA" id="ARBA00022989"/>
    </source>
</evidence>
<feature type="transmembrane region" description="Helical" evidence="9">
    <location>
        <begin position="270"/>
        <end position="289"/>
    </location>
</feature>
<keyword evidence="2" id="KW-1003">Cell membrane</keyword>
<protein>
    <submittedName>
        <fullName evidence="11">Methyl-accepting chemotaxis protein</fullName>
    </submittedName>
</protein>
<dbReference type="EMBL" id="AZEH01000019">
    <property type="protein sequence ID" value="KRL06006.1"/>
    <property type="molecule type" value="Genomic_DNA"/>
</dbReference>
<evidence type="ECO:0000256" key="4">
    <source>
        <dbReference type="ARBA" id="ARBA00022692"/>
    </source>
</evidence>
<evidence type="ECO:0000313" key="11">
    <source>
        <dbReference type="EMBL" id="KRL06006.1"/>
    </source>
</evidence>
<proteinExistence type="predicted"/>
<reference evidence="11 12" key="1">
    <citation type="journal article" date="2015" name="Genome Announc.">
        <title>Expanding the biotechnology potential of lactobacilli through comparative genomics of 213 strains and associated genera.</title>
        <authorList>
            <person name="Sun Z."/>
            <person name="Harris H.M."/>
            <person name="McCann A."/>
            <person name="Guo C."/>
            <person name="Argimon S."/>
            <person name="Zhang W."/>
            <person name="Yang X."/>
            <person name="Jeffery I.B."/>
            <person name="Cooney J.C."/>
            <person name="Kagawa T.F."/>
            <person name="Liu W."/>
            <person name="Song Y."/>
            <person name="Salvetti E."/>
            <person name="Wrobel A."/>
            <person name="Rasinkangas P."/>
            <person name="Parkhill J."/>
            <person name="Rea M.C."/>
            <person name="O'Sullivan O."/>
            <person name="Ritari J."/>
            <person name="Douillard F.P."/>
            <person name="Paul Ross R."/>
            <person name="Yang R."/>
            <person name="Briner A.E."/>
            <person name="Felis G.E."/>
            <person name="de Vos W.M."/>
            <person name="Barrangou R."/>
            <person name="Klaenhammer T.R."/>
            <person name="Caufield P.W."/>
            <person name="Cui Y."/>
            <person name="Zhang H."/>
            <person name="O'Toole P.W."/>
        </authorList>
    </citation>
    <scope>NUCLEOTIDE SEQUENCE [LARGE SCALE GENOMIC DNA]</scope>
    <source>
        <strain evidence="11 12">DSM 19972</strain>
    </source>
</reference>
<dbReference type="GO" id="GO:0007165">
    <property type="term" value="P:signal transduction"/>
    <property type="evidence" value="ECO:0007669"/>
    <property type="project" value="UniProtKB-KW"/>
</dbReference>
<organism evidence="11 12">
    <name type="scientific">Liquorilactobacillus oeni DSM 19972</name>
    <dbReference type="NCBI Taxonomy" id="1423777"/>
    <lineage>
        <taxon>Bacteria</taxon>
        <taxon>Bacillati</taxon>
        <taxon>Bacillota</taxon>
        <taxon>Bacilli</taxon>
        <taxon>Lactobacillales</taxon>
        <taxon>Lactobacillaceae</taxon>
        <taxon>Liquorilactobacillus</taxon>
    </lineage>
</organism>
<keyword evidence="7 8" id="KW-0807">Transducer</keyword>
<keyword evidence="12" id="KW-1185">Reference proteome</keyword>
<accession>A0A0R1MDF7</accession>
<dbReference type="InterPro" id="IPR033479">
    <property type="entry name" value="dCache_1"/>
</dbReference>
<evidence type="ECO:0000256" key="7">
    <source>
        <dbReference type="ARBA" id="ARBA00023224"/>
    </source>
</evidence>
<dbReference type="InterPro" id="IPR004089">
    <property type="entry name" value="MCPsignal_dom"/>
</dbReference>
<evidence type="ECO:0000313" key="12">
    <source>
        <dbReference type="Proteomes" id="UP000051686"/>
    </source>
</evidence>
<dbReference type="AlphaFoldDB" id="A0A0R1MDF7"/>
<keyword evidence="5 9" id="KW-1133">Transmembrane helix</keyword>
<feature type="domain" description="Methyl-accepting transducer" evidence="10">
    <location>
        <begin position="380"/>
        <end position="637"/>
    </location>
</feature>
<dbReference type="SUPFAM" id="SSF58104">
    <property type="entry name" value="Methyl-accepting chemotaxis protein (MCP) signaling domain"/>
    <property type="match status" value="1"/>
</dbReference>
<sequence length="667" mass="73026">MAALIIIVAFISILGMLFSSYINTKNILITRNNNSKKSAVEIVNNEQQQIHDTAQKALVGMLQQPEFRDNFKLDDIYALIRAAENENGVIKNAIFATSDDKYVTNNDKLDLHFSPKKQAWYTGAIKNEGVIYWSNPYKDPTSNSYVTSISEAVRDTSGKLGVLSFNISYNDIQINLDQMQIGRTGSALLVSKKGLVIAATDHRMIGKNIENQNVFKSIESQKTTDGSIQPNGISKVQSVYYVKGKNSEMWSIAQVQKEELVPELMSLVKASLIAAIFVLLIGVLIALTFNKALKVIANIFVHFFAEAGNGHLVKVDGTKIPQKGYGKFAARLIKGKKSGNEIQQLIFYYNKMIGTIGKLILSIQKEGTNVSEMSGALLELSQQTDTATEEVAKTIAGIAETTGEQAKKTQHSVEQIHNLSHVVTELGNNMQMMKEKSAETTVVNRENVYVMKKVESGWGRQLKVLENQVRDINKMDENIQDINEVVGVINSISAKTNLLALNASIEAASAGDAGRGFAVVAAEIRKLAKKSKTSTKEIEANIQKIQQHSKQVVAGTAASLEGGQEQTQLINQAITSSDNLVKMINQLLDGIKITADLTQKVEVIQEKVSDNLASISASTEENAAGTQEVSANAEEVLATMQEFTDHVGELRKIAEKLKESLVNGFVI</sequence>
<dbReference type="SUPFAM" id="SSF103190">
    <property type="entry name" value="Sensory domain-like"/>
    <property type="match status" value="1"/>
</dbReference>
<dbReference type="STRING" id="1423777.FD46_GL000338"/>
<keyword evidence="6 9" id="KW-0472">Membrane</keyword>
<keyword evidence="3" id="KW-0145">Chemotaxis</keyword>
<dbReference type="Pfam" id="PF00015">
    <property type="entry name" value="MCPsignal"/>
    <property type="match status" value="1"/>
</dbReference>
<evidence type="ECO:0000256" key="6">
    <source>
        <dbReference type="ARBA" id="ARBA00023136"/>
    </source>
</evidence>
<evidence type="ECO:0000256" key="2">
    <source>
        <dbReference type="ARBA" id="ARBA00022475"/>
    </source>
</evidence>
<evidence type="ECO:0000256" key="8">
    <source>
        <dbReference type="PROSITE-ProRule" id="PRU00284"/>
    </source>
</evidence>
<dbReference type="PATRIC" id="fig|1423777.3.peg.357"/>
<dbReference type="GO" id="GO:0006935">
    <property type="term" value="P:chemotaxis"/>
    <property type="evidence" value="ECO:0007669"/>
    <property type="project" value="UniProtKB-KW"/>
</dbReference>
<evidence type="ECO:0000256" key="9">
    <source>
        <dbReference type="SAM" id="Phobius"/>
    </source>
</evidence>
<dbReference type="PANTHER" id="PTHR32089:SF112">
    <property type="entry name" value="LYSOZYME-LIKE PROTEIN-RELATED"/>
    <property type="match status" value="1"/>
</dbReference>
<dbReference type="SMART" id="SM00283">
    <property type="entry name" value="MA"/>
    <property type="match status" value="1"/>
</dbReference>
<dbReference type="InterPro" id="IPR029151">
    <property type="entry name" value="Sensor-like_sf"/>
</dbReference>
<dbReference type="Gene3D" id="3.30.450.20">
    <property type="entry name" value="PAS domain"/>
    <property type="match status" value="2"/>
</dbReference>
<evidence type="ECO:0000259" key="10">
    <source>
        <dbReference type="PROSITE" id="PS50111"/>
    </source>
</evidence>
<dbReference type="PROSITE" id="PS50111">
    <property type="entry name" value="CHEMOTAXIS_TRANSDUC_2"/>
    <property type="match status" value="1"/>
</dbReference>
<dbReference type="Proteomes" id="UP000051686">
    <property type="component" value="Unassembled WGS sequence"/>
</dbReference>
<dbReference type="Gene3D" id="1.10.287.950">
    <property type="entry name" value="Methyl-accepting chemotaxis protein"/>
    <property type="match status" value="1"/>
</dbReference>
<name>A0A0R1MDF7_9LACO</name>
<dbReference type="GO" id="GO:0005886">
    <property type="term" value="C:plasma membrane"/>
    <property type="evidence" value="ECO:0007669"/>
    <property type="project" value="UniProtKB-SubCell"/>
</dbReference>
<gene>
    <name evidence="11" type="ORF">FD46_GL000338</name>
</gene>
<keyword evidence="4 9" id="KW-0812">Transmembrane</keyword>
<evidence type="ECO:0000256" key="1">
    <source>
        <dbReference type="ARBA" id="ARBA00004651"/>
    </source>
</evidence>
<dbReference type="Pfam" id="PF02743">
    <property type="entry name" value="dCache_1"/>
    <property type="match status" value="1"/>
</dbReference>